<name>A9US73_MONBE</name>
<reference evidence="7 8" key="1">
    <citation type="journal article" date="2008" name="Nature">
        <title>The genome of the choanoflagellate Monosiga brevicollis and the origin of metazoans.</title>
        <authorList>
            <consortium name="JGI Sequencing"/>
            <person name="King N."/>
            <person name="Westbrook M.J."/>
            <person name="Young S.L."/>
            <person name="Kuo A."/>
            <person name="Abedin M."/>
            <person name="Chapman J."/>
            <person name="Fairclough S."/>
            <person name="Hellsten U."/>
            <person name="Isogai Y."/>
            <person name="Letunic I."/>
            <person name="Marr M."/>
            <person name="Pincus D."/>
            <person name="Putnam N."/>
            <person name="Rokas A."/>
            <person name="Wright K.J."/>
            <person name="Zuzow R."/>
            <person name="Dirks W."/>
            <person name="Good M."/>
            <person name="Goodstein D."/>
            <person name="Lemons D."/>
            <person name="Li W."/>
            <person name="Lyons J.B."/>
            <person name="Morris A."/>
            <person name="Nichols S."/>
            <person name="Richter D.J."/>
            <person name="Salamov A."/>
            <person name="Bork P."/>
            <person name="Lim W.A."/>
            <person name="Manning G."/>
            <person name="Miller W.T."/>
            <person name="McGinnis W."/>
            <person name="Shapiro H."/>
            <person name="Tjian R."/>
            <person name="Grigoriev I.V."/>
            <person name="Rokhsar D."/>
        </authorList>
    </citation>
    <scope>NUCLEOTIDE SEQUENCE [LARGE SCALE GENOMIC DNA]</scope>
    <source>
        <strain evidence="8">MX1 / ATCC 50154</strain>
    </source>
</reference>
<dbReference type="GeneID" id="5888441"/>
<dbReference type="RefSeq" id="XP_001743338.1">
    <property type="nucleotide sequence ID" value="XM_001743286.1"/>
</dbReference>
<organism evidence="7 8">
    <name type="scientific">Monosiga brevicollis</name>
    <name type="common">Choanoflagellate</name>
    <dbReference type="NCBI Taxonomy" id="81824"/>
    <lineage>
        <taxon>Eukaryota</taxon>
        <taxon>Choanoflagellata</taxon>
        <taxon>Craspedida</taxon>
        <taxon>Salpingoecidae</taxon>
        <taxon>Monosiga</taxon>
    </lineage>
</organism>
<evidence type="ECO:0000256" key="4">
    <source>
        <dbReference type="PROSITE-ProRule" id="PRU00091"/>
    </source>
</evidence>
<feature type="domain" description="FYVE-type" evidence="6">
    <location>
        <begin position="155"/>
        <end position="235"/>
    </location>
</feature>
<dbReference type="InterPro" id="IPR011011">
    <property type="entry name" value="Znf_FYVE_PHD"/>
</dbReference>
<evidence type="ECO:0000256" key="1">
    <source>
        <dbReference type="ARBA" id="ARBA00022723"/>
    </source>
</evidence>
<proteinExistence type="predicted"/>
<dbReference type="InParanoid" id="A9US73"/>
<dbReference type="AlphaFoldDB" id="A9US73"/>
<dbReference type="InterPro" id="IPR000306">
    <property type="entry name" value="Znf_FYVE"/>
</dbReference>
<dbReference type="EMBL" id="CH991544">
    <property type="protein sequence ID" value="EDQ92052.1"/>
    <property type="molecule type" value="Genomic_DNA"/>
</dbReference>
<dbReference type="GO" id="GO:0008270">
    <property type="term" value="F:zinc ion binding"/>
    <property type="evidence" value="ECO:0007669"/>
    <property type="project" value="UniProtKB-KW"/>
</dbReference>
<dbReference type="Gene3D" id="3.30.40.10">
    <property type="entry name" value="Zinc/RING finger domain, C3HC4 (zinc finger)"/>
    <property type="match status" value="2"/>
</dbReference>
<dbReference type="Proteomes" id="UP000001357">
    <property type="component" value="Unassembled WGS sequence"/>
</dbReference>
<evidence type="ECO:0000256" key="2">
    <source>
        <dbReference type="ARBA" id="ARBA00022771"/>
    </source>
</evidence>
<dbReference type="STRING" id="81824.A9US73"/>
<evidence type="ECO:0000256" key="3">
    <source>
        <dbReference type="ARBA" id="ARBA00022833"/>
    </source>
</evidence>
<evidence type="ECO:0000256" key="5">
    <source>
        <dbReference type="SAM" id="MobiDB-lite"/>
    </source>
</evidence>
<dbReference type="PROSITE" id="PS50178">
    <property type="entry name" value="ZF_FYVE"/>
    <property type="match status" value="1"/>
</dbReference>
<feature type="non-terminal residue" evidence="7">
    <location>
        <position position="543"/>
    </location>
</feature>
<dbReference type="Pfam" id="PF01363">
    <property type="entry name" value="FYVE"/>
    <property type="match status" value="1"/>
</dbReference>
<protein>
    <recommendedName>
        <fullName evidence="6">FYVE-type domain-containing protein</fullName>
    </recommendedName>
</protein>
<keyword evidence="2 4" id="KW-0863">Zinc-finger</keyword>
<keyword evidence="8" id="KW-1185">Reference proteome</keyword>
<feature type="compositionally biased region" description="Polar residues" evidence="5">
    <location>
        <begin position="255"/>
        <end position="271"/>
    </location>
</feature>
<sequence length="543" mass="59952">MEGGDQDWLMLEEEQVPALREAQRLATDRICTRPACGQPLPLLARRRRRCQACQAEFCSRCCTAYGGGTSFLCLDCCAAQPHLHQEPGVQRNKSTEFLARRRVFRNHTHSDLRLQAVRLARGLPKPSLASSLSHTLGLATPATSRWSRCNVLPQAATAPACHACNAPFQALLRPRQFCRLCGRALCAKCIFNTIQVYRQNLGDSDAKVQVYHPDLEQPAQSVILPGCDACLTALEDACGLDRRLDLAARQRQKSHSSPTPSQAGVQSSMSGSAARDQGPGGLEPNSASEPFHRVCQLYNKRLFQLARQLRQDFARYHILVCSISGQDVQVAATPVLSASLHALLLNAEADLAQVGSRDRVNLVAKSQVDLTEGFEALQKCTLQLTGLLKRQGPDMRPVEQRVTRNLINAHARLYQERIGAFRAARAQLAEVLPDHVLTVIQATNDERALRFAVTQLRQVGIELMAFDRLQSLAADTASCLSVLEDDWHRSLTSINQNSSESMPALEFDAESAAVQQLVQDLFRSQPLLLPCLKVPHAPTRQQQ</sequence>
<accession>A9US73</accession>
<evidence type="ECO:0000259" key="6">
    <source>
        <dbReference type="PROSITE" id="PS50178"/>
    </source>
</evidence>
<evidence type="ECO:0000313" key="8">
    <source>
        <dbReference type="Proteomes" id="UP000001357"/>
    </source>
</evidence>
<keyword evidence="3" id="KW-0862">Zinc</keyword>
<dbReference type="KEGG" id="mbr:MONBRDRAFT_22827"/>
<evidence type="ECO:0000313" key="7">
    <source>
        <dbReference type="EMBL" id="EDQ92052.1"/>
    </source>
</evidence>
<keyword evidence="1" id="KW-0479">Metal-binding</keyword>
<dbReference type="OMA" id="MMSHERR"/>
<dbReference type="InterPro" id="IPR013083">
    <property type="entry name" value="Znf_RING/FYVE/PHD"/>
</dbReference>
<dbReference type="InterPro" id="IPR017455">
    <property type="entry name" value="Znf_FYVE-rel"/>
</dbReference>
<feature type="region of interest" description="Disordered" evidence="5">
    <location>
        <begin position="249"/>
        <end position="286"/>
    </location>
</feature>
<dbReference type="SUPFAM" id="SSF57903">
    <property type="entry name" value="FYVE/PHD zinc finger"/>
    <property type="match status" value="1"/>
</dbReference>
<gene>
    <name evidence="7" type="ORF">MONBRDRAFT_22827</name>
</gene>